<accession>A0AAD5YRN9</accession>
<evidence type="ECO:0000313" key="1">
    <source>
        <dbReference type="EMBL" id="KAJ3570067.1"/>
    </source>
</evidence>
<dbReference type="InterPro" id="IPR036322">
    <property type="entry name" value="WD40_repeat_dom_sf"/>
</dbReference>
<reference evidence="1" key="1">
    <citation type="submission" date="2022-07" db="EMBL/GenBank/DDBJ databases">
        <title>Genome Sequence of Leucocoprinus birnbaumii.</title>
        <authorList>
            <person name="Buettner E."/>
        </authorList>
    </citation>
    <scope>NUCLEOTIDE SEQUENCE</scope>
    <source>
        <strain evidence="1">VT141</strain>
    </source>
</reference>
<comment type="caution">
    <text evidence="1">The sequence shown here is derived from an EMBL/GenBank/DDBJ whole genome shotgun (WGS) entry which is preliminary data.</text>
</comment>
<keyword evidence="2" id="KW-1185">Reference proteome</keyword>
<dbReference type="Gene3D" id="2.130.10.10">
    <property type="entry name" value="YVTN repeat-like/Quinoprotein amine dehydrogenase"/>
    <property type="match status" value="1"/>
</dbReference>
<dbReference type="EMBL" id="JANIEX010000256">
    <property type="protein sequence ID" value="KAJ3570067.1"/>
    <property type="molecule type" value="Genomic_DNA"/>
</dbReference>
<proteinExistence type="predicted"/>
<evidence type="ECO:0000313" key="2">
    <source>
        <dbReference type="Proteomes" id="UP001213000"/>
    </source>
</evidence>
<name>A0AAD5YRN9_9AGAR</name>
<gene>
    <name evidence="1" type="ORF">NP233_g4659</name>
</gene>
<protein>
    <submittedName>
        <fullName evidence="1">Uncharacterized protein</fullName>
    </submittedName>
</protein>
<dbReference type="SUPFAM" id="SSF50978">
    <property type="entry name" value="WD40 repeat-like"/>
    <property type="match status" value="1"/>
</dbReference>
<organism evidence="1 2">
    <name type="scientific">Leucocoprinus birnbaumii</name>
    <dbReference type="NCBI Taxonomy" id="56174"/>
    <lineage>
        <taxon>Eukaryota</taxon>
        <taxon>Fungi</taxon>
        <taxon>Dikarya</taxon>
        <taxon>Basidiomycota</taxon>
        <taxon>Agaricomycotina</taxon>
        <taxon>Agaricomycetes</taxon>
        <taxon>Agaricomycetidae</taxon>
        <taxon>Agaricales</taxon>
        <taxon>Agaricineae</taxon>
        <taxon>Agaricaceae</taxon>
        <taxon>Leucocoprinus</taxon>
    </lineage>
</organism>
<sequence>MQGKGLSWSPDGKELLVRFDRELHIWDFRRGQLRKILSHRTIRAFAWLDANTVLLAARCKIYKQSKSRSQRTMDEYELPYLRIRDIAVQSTYNYLVILARVKDADEQALPMEAQKQEKRIIVYDMDKKKAVYQLPVLEDMISLQIPRSGLCMLIGAHNASFQAWKFDASIDSSDLRVIPILRRLNLVHPTDSPEEEYTGAATFGGVNDSYIFSVTTGGYFIIGSCLSVLESSAEGKIRAWSHKGHTLELQSNFVLSLGILQEGEEPQSIEQLAWRSSTPTFAVTFSSTGAISTVQLRMVSGNMTLLNAPPVIRTTTSQGSGVSAFKNAVDRQISPSPSPRTLASRMNPSPPVGYDLIDVVTQVAPRHSHFEISDIV</sequence>
<dbReference type="AlphaFoldDB" id="A0AAD5YRN9"/>
<dbReference type="Proteomes" id="UP001213000">
    <property type="component" value="Unassembled WGS sequence"/>
</dbReference>
<dbReference type="InterPro" id="IPR015943">
    <property type="entry name" value="WD40/YVTN_repeat-like_dom_sf"/>
</dbReference>